<dbReference type="InterPro" id="IPR032675">
    <property type="entry name" value="LRR_dom_sf"/>
</dbReference>
<protein>
    <recommendedName>
        <fullName evidence="7">TMV resistance protein N-like</fullName>
    </recommendedName>
</protein>
<dbReference type="PANTHER" id="PTHR11017">
    <property type="entry name" value="LEUCINE-RICH REPEAT-CONTAINING PROTEIN"/>
    <property type="match status" value="1"/>
</dbReference>
<feature type="domain" description="NB-ARC" evidence="3">
    <location>
        <begin position="112"/>
        <end position="220"/>
    </location>
</feature>
<evidence type="ECO:0008006" key="7">
    <source>
        <dbReference type="Google" id="ProtNLM"/>
    </source>
</evidence>
<evidence type="ECO:0000313" key="6">
    <source>
        <dbReference type="Proteomes" id="UP000796880"/>
    </source>
</evidence>
<reference evidence="5" key="1">
    <citation type="submission" date="2020-03" db="EMBL/GenBank/DDBJ databases">
        <title>A high-quality chromosome-level genome assembly of a woody plant with both climbing and erect habits, Rhamnella rubrinervis.</title>
        <authorList>
            <person name="Lu Z."/>
            <person name="Yang Y."/>
            <person name="Zhu X."/>
            <person name="Sun Y."/>
        </authorList>
    </citation>
    <scope>NUCLEOTIDE SEQUENCE</scope>
    <source>
        <strain evidence="5">BYM</strain>
        <tissue evidence="5">Leaf</tissue>
    </source>
</reference>
<gene>
    <name evidence="5" type="ORF">FNV43_RR00825</name>
</gene>
<dbReference type="InterPro" id="IPR027417">
    <property type="entry name" value="P-loop_NTPase"/>
</dbReference>
<keyword evidence="1" id="KW-0433">Leucine-rich repeat</keyword>
<dbReference type="PRINTS" id="PR00364">
    <property type="entry name" value="DISEASERSIST"/>
</dbReference>
<dbReference type="InterPro" id="IPR002182">
    <property type="entry name" value="NB-ARC"/>
</dbReference>
<dbReference type="Pfam" id="PF00931">
    <property type="entry name" value="NB-ARC"/>
    <property type="match status" value="1"/>
</dbReference>
<dbReference type="Gene3D" id="3.80.10.10">
    <property type="entry name" value="Ribonuclease Inhibitor"/>
    <property type="match status" value="2"/>
</dbReference>
<dbReference type="InterPro" id="IPR042197">
    <property type="entry name" value="Apaf_helical"/>
</dbReference>
<evidence type="ECO:0000256" key="1">
    <source>
        <dbReference type="ARBA" id="ARBA00022614"/>
    </source>
</evidence>
<keyword evidence="6" id="KW-1185">Reference proteome</keyword>
<dbReference type="GO" id="GO:0006952">
    <property type="term" value="P:defense response"/>
    <property type="evidence" value="ECO:0007669"/>
    <property type="project" value="InterPro"/>
</dbReference>
<dbReference type="InterPro" id="IPR044974">
    <property type="entry name" value="Disease_R_plants"/>
</dbReference>
<keyword evidence="2" id="KW-0677">Repeat</keyword>
<accession>A0A8K0HPC4</accession>
<dbReference type="AlphaFoldDB" id="A0A8K0HPC4"/>
<dbReference type="InterPro" id="IPR058192">
    <property type="entry name" value="WHD_ROQ1-like"/>
</dbReference>
<organism evidence="5 6">
    <name type="scientific">Rhamnella rubrinervis</name>
    <dbReference type="NCBI Taxonomy" id="2594499"/>
    <lineage>
        <taxon>Eukaryota</taxon>
        <taxon>Viridiplantae</taxon>
        <taxon>Streptophyta</taxon>
        <taxon>Embryophyta</taxon>
        <taxon>Tracheophyta</taxon>
        <taxon>Spermatophyta</taxon>
        <taxon>Magnoliopsida</taxon>
        <taxon>eudicotyledons</taxon>
        <taxon>Gunneridae</taxon>
        <taxon>Pentapetalae</taxon>
        <taxon>rosids</taxon>
        <taxon>fabids</taxon>
        <taxon>Rosales</taxon>
        <taxon>Rhamnaceae</taxon>
        <taxon>rhamnoid group</taxon>
        <taxon>Rhamneae</taxon>
        <taxon>Rhamnella</taxon>
    </lineage>
</organism>
<dbReference type="Pfam" id="PF00560">
    <property type="entry name" value="LRR_1"/>
    <property type="match status" value="2"/>
</dbReference>
<evidence type="ECO:0000256" key="2">
    <source>
        <dbReference type="ARBA" id="ARBA00022737"/>
    </source>
</evidence>
<dbReference type="PANTHER" id="PTHR11017:SF573">
    <property type="entry name" value="ADP-RIBOSYL CYCLASE_CYCLIC ADP-RIBOSE HYDROLASE"/>
    <property type="match status" value="1"/>
</dbReference>
<dbReference type="Proteomes" id="UP000796880">
    <property type="component" value="Unassembled WGS sequence"/>
</dbReference>
<proteinExistence type="predicted"/>
<dbReference type="EMBL" id="VOIH02000001">
    <property type="protein sequence ID" value="KAF3456175.1"/>
    <property type="molecule type" value="Genomic_DNA"/>
</dbReference>
<sequence length="624" mass="71031">MEVPKDPIATLMEVLVKHSRGMNKFLVTTHQRNQAKFIEDFIKVVSSKLDVALLNISKELVGMDSRLEELKLCVSRSPFEDVRFIGICGMGASSFLANIREVCEKENNGLLKLQKQLLTDILKGEHTINNVYEGIGMIRTRLCSKKVLVILDDVDQLKQLEGLAEKNSWFGYGSRIILTTRDESLLTIMYGEEEYILHNVDKLKYSEALGLFSSKAFKSDCSPEDYRELSEKVLKYANGLPLALVVLGSFLRRKNINEWRSALDRLKEYPKEEIMKVLQISFDGLEETEKKIFLDIACFFNGSPKNYIMKIMDSCGFFPEIGIRSLVDKSLLQMDHNDKLRMHDLLEEMGKEIIRKEPRYEPGRRSRIWLSEDFYHVMNNDTGTEEVEAIAFHDIIPGDLSLRGFSKMKKLRLLITYSTDLFGLKRDEEIDPSISVLKRLTVLSLVGCERLKCLPRSMDGLESLKALKLSHCSNLEGLDVTDTDITCIPSSIGHLKALKSRSHGWKSILNTIGGYGLSSVGLYSLEELDLSNCGLRDGSFRDDFGCLVSLEYLDLSDNYFSCLPAHFNQLSKLRDLVLSRCRYLTSLGPELPDSLESVRVDFCTKLRNFLDPLSQCNLRCSMIF</sequence>
<dbReference type="Gene3D" id="1.10.8.430">
    <property type="entry name" value="Helical domain of apoptotic protease-activating factors"/>
    <property type="match status" value="1"/>
</dbReference>
<dbReference type="Pfam" id="PF23282">
    <property type="entry name" value="WHD_ROQ1"/>
    <property type="match status" value="1"/>
</dbReference>
<dbReference type="PROSITE" id="PS51450">
    <property type="entry name" value="LRR"/>
    <property type="match status" value="1"/>
</dbReference>
<dbReference type="OrthoDB" id="1930487at2759"/>
<feature type="domain" description="Disease resistance protein Roq1-like winged-helix" evidence="4">
    <location>
        <begin position="286"/>
        <end position="356"/>
    </location>
</feature>
<name>A0A8K0HPC4_9ROSA</name>
<dbReference type="Gene3D" id="3.40.50.300">
    <property type="entry name" value="P-loop containing nucleotide triphosphate hydrolases"/>
    <property type="match status" value="1"/>
</dbReference>
<dbReference type="InterPro" id="IPR001611">
    <property type="entry name" value="Leu-rich_rpt"/>
</dbReference>
<dbReference type="SUPFAM" id="SSF52540">
    <property type="entry name" value="P-loop containing nucleoside triphosphate hydrolases"/>
    <property type="match status" value="1"/>
</dbReference>
<evidence type="ECO:0000259" key="4">
    <source>
        <dbReference type="Pfam" id="PF23282"/>
    </source>
</evidence>
<comment type="caution">
    <text evidence="5">The sequence shown here is derived from an EMBL/GenBank/DDBJ whole genome shotgun (WGS) entry which is preliminary data.</text>
</comment>
<dbReference type="FunFam" id="1.10.8.430:FF:000002">
    <property type="entry name" value="Disease resistance protein (TIR-NBS-LRR class)"/>
    <property type="match status" value="1"/>
</dbReference>
<evidence type="ECO:0000259" key="3">
    <source>
        <dbReference type="Pfam" id="PF00931"/>
    </source>
</evidence>
<dbReference type="SUPFAM" id="SSF52058">
    <property type="entry name" value="L domain-like"/>
    <property type="match status" value="1"/>
</dbReference>
<evidence type="ECO:0000313" key="5">
    <source>
        <dbReference type="EMBL" id="KAF3456175.1"/>
    </source>
</evidence>
<dbReference type="GO" id="GO:0043531">
    <property type="term" value="F:ADP binding"/>
    <property type="evidence" value="ECO:0007669"/>
    <property type="project" value="InterPro"/>
</dbReference>